<dbReference type="Gene3D" id="3.40.720.10">
    <property type="entry name" value="Alkaline Phosphatase, subunit A"/>
    <property type="match status" value="1"/>
</dbReference>
<feature type="transmembrane region" description="Helical" evidence="6">
    <location>
        <begin position="12"/>
        <end position="33"/>
    </location>
</feature>
<dbReference type="OrthoDB" id="8173797at2"/>
<gene>
    <name evidence="8" type="ordered locus">Mesci_0091</name>
</gene>
<dbReference type="PATRIC" id="fig|765698.3.peg.501"/>
<dbReference type="AlphaFoldDB" id="E8TMW0"/>
<evidence type="ECO:0000313" key="8">
    <source>
        <dbReference type="EMBL" id="ADV09265.1"/>
    </source>
</evidence>
<evidence type="ECO:0000256" key="4">
    <source>
        <dbReference type="ARBA" id="ARBA00022989"/>
    </source>
</evidence>
<feature type="domain" description="Sulfatase N-terminal" evidence="7">
    <location>
        <begin position="227"/>
        <end position="459"/>
    </location>
</feature>
<keyword evidence="4 6" id="KW-1133">Transmembrane helix</keyword>
<keyword evidence="3 6" id="KW-0812">Transmembrane</keyword>
<evidence type="ECO:0000256" key="6">
    <source>
        <dbReference type="SAM" id="Phobius"/>
    </source>
</evidence>
<dbReference type="KEGG" id="mci:Mesci_0091"/>
<sequence>MGKSVVQLQGLGRVLCHPLTLAVVSLAGVFAAGRAEHEWLSVPFSLALVAALAGLLFLASGRLAFSVYLAWMGIAFVTVVSAIKFRLKGFSLHFYDTVFVSRDPEVYRFLLGSYLHLIAPVVIALGLGIGAAVLLFRIDRKIGWPVSARVLVMAALVVLVPLTFPAEASKDRYFYYMQGRHMSAFFVSLLDLHNLVVESGFEKRLQAVAPQPPFADTVDCGDRADLPDVFFVLSESQSDPGYFPQVGNGAGFLQRFAPGAGTPHQMQVETFGGGTWITNLSLMTGLSATDFGWRSPYLTITLQDKVAGALPEVLARCGYRTVVMTPMDFSFVNEGPFLKSIGFETVLDIKDIAAPFYHLRDNFYYQAAEAFIARHHREDGRPLFLEIQTMFPHSPYEGRMEPGLKVEGEPFSGDFQANEYLRRMAVARGDFQDFLDKRQADAGERGAVVLEFGDHQSSATKPFVEAIAGDDALATPGSLAYRTFYTLTTFNHPLRHPMPDLAPLDIGFLSASLLDAAGLPMSPVMADLVRLRDHCGGRFHGCQDRAEVDAHLRRRVDSGLLHLFPEAAPLHGLAPLQSVDAR</sequence>
<proteinExistence type="predicted"/>
<dbReference type="STRING" id="765698.Mesci_0091"/>
<reference evidence="9" key="1">
    <citation type="submission" date="2011-01" db="EMBL/GenBank/DDBJ databases">
        <title>Complete sequence of chromosome of Mesorhizobium ciceri bv. biserrulae WSM1271.</title>
        <authorList>
            <person name="Lucas S."/>
            <person name="Copeland A."/>
            <person name="Lapidus A."/>
            <person name="Cheng J.-F."/>
            <person name="Goodwin L."/>
            <person name="Pitluck S."/>
            <person name="Teshima H."/>
            <person name="Detter J.C."/>
            <person name="Han C."/>
            <person name="Tapia R."/>
            <person name="Land M."/>
            <person name="Hauser L."/>
            <person name="Kyrpides N."/>
            <person name="Ivanova N."/>
            <person name="Nandasena K."/>
            <person name="Reeve W.G."/>
            <person name="Howieson J.G."/>
            <person name="O'Hara G."/>
            <person name="Tiwari R.P."/>
            <person name="Woyke T."/>
        </authorList>
    </citation>
    <scope>NUCLEOTIDE SEQUENCE [LARGE SCALE GENOMIC DNA]</scope>
    <source>
        <strain evidence="9">HAMBI 2942 / LMG 23838 / WSM1271</strain>
    </source>
</reference>
<dbReference type="SUPFAM" id="SSF53649">
    <property type="entry name" value="Alkaline phosphatase-like"/>
    <property type="match status" value="1"/>
</dbReference>
<feature type="transmembrane region" description="Helical" evidence="6">
    <location>
        <begin position="148"/>
        <end position="166"/>
    </location>
</feature>
<comment type="subcellular location">
    <subcellularLocation>
        <location evidence="1">Cell membrane</location>
        <topology evidence="1">Multi-pass membrane protein</topology>
    </subcellularLocation>
</comment>
<dbReference type="InterPro" id="IPR017850">
    <property type="entry name" value="Alkaline_phosphatase_core_sf"/>
</dbReference>
<feature type="transmembrane region" description="Helical" evidence="6">
    <location>
        <begin position="39"/>
        <end position="58"/>
    </location>
</feature>
<evidence type="ECO:0000259" key="7">
    <source>
        <dbReference type="Pfam" id="PF00884"/>
    </source>
</evidence>
<dbReference type="PANTHER" id="PTHR47371:SF3">
    <property type="entry name" value="PHOSPHOGLYCEROL TRANSFERASE I"/>
    <property type="match status" value="1"/>
</dbReference>
<dbReference type="Pfam" id="PF00884">
    <property type="entry name" value="Sulfatase"/>
    <property type="match status" value="1"/>
</dbReference>
<dbReference type="HOGENOM" id="CLU_471578_0_0_5"/>
<evidence type="ECO:0000256" key="5">
    <source>
        <dbReference type="ARBA" id="ARBA00023136"/>
    </source>
</evidence>
<protein>
    <submittedName>
        <fullName evidence="8">Sulfatase</fullName>
    </submittedName>
</protein>
<dbReference type="EMBL" id="CP002447">
    <property type="protein sequence ID" value="ADV09265.1"/>
    <property type="molecule type" value="Genomic_DNA"/>
</dbReference>
<evidence type="ECO:0000313" key="9">
    <source>
        <dbReference type="Proteomes" id="UP000007471"/>
    </source>
</evidence>
<dbReference type="eggNOG" id="COG1368">
    <property type="taxonomic scope" value="Bacteria"/>
</dbReference>
<feature type="transmembrane region" description="Helical" evidence="6">
    <location>
        <begin position="65"/>
        <end position="85"/>
    </location>
</feature>
<organism evidence="8 9">
    <name type="scientific">Mesorhizobium ciceri biovar biserrulae (strain HAMBI 2942 / LMG 23838 / WSM1271)</name>
    <dbReference type="NCBI Taxonomy" id="765698"/>
    <lineage>
        <taxon>Bacteria</taxon>
        <taxon>Pseudomonadati</taxon>
        <taxon>Pseudomonadota</taxon>
        <taxon>Alphaproteobacteria</taxon>
        <taxon>Hyphomicrobiales</taxon>
        <taxon>Phyllobacteriaceae</taxon>
        <taxon>Mesorhizobium</taxon>
    </lineage>
</organism>
<keyword evidence="2" id="KW-1003">Cell membrane</keyword>
<dbReference type="PANTHER" id="PTHR47371">
    <property type="entry name" value="LIPOTEICHOIC ACID SYNTHASE"/>
    <property type="match status" value="1"/>
</dbReference>
<feature type="transmembrane region" description="Helical" evidence="6">
    <location>
        <begin position="114"/>
        <end position="136"/>
    </location>
</feature>
<dbReference type="GO" id="GO:0005886">
    <property type="term" value="C:plasma membrane"/>
    <property type="evidence" value="ECO:0007669"/>
    <property type="project" value="UniProtKB-SubCell"/>
</dbReference>
<dbReference type="InterPro" id="IPR000917">
    <property type="entry name" value="Sulfatase_N"/>
</dbReference>
<evidence type="ECO:0000256" key="3">
    <source>
        <dbReference type="ARBA" id="ARBA00022692"/>
    </source>
</evidence>
<accession>E8TMW0</accession>
<name>E8TMW0_MESCW</name>
<evidence type="ECO:0000256" key="2">
    <source>
        <dbReference type="ARBA" id="ARBA00022475"/>
    </source>
</evidence>
<dbReference type="Proteomes" id="UP000007471">
    <property type="component" value="Chromosome"/>
</dbReference>
<keyword evidence="5 6" id="KW-0472">Membrane</keyword>
<dbReference type="InterPro" id="IPR050448">
    <property type="entry name" value="OpgB/LTA_synthase_biosynth"/>
</dbReference>
<evidence type="ECO:0000256" key="1">
    <source>
        <dbReference type="ARBA" id="ARBA00004651"/>
    </source>
</evidence>